<evidence type="ECO:0000313" key="3">
    <source>
        <dbReference type="Proteomes" id="UP000247409"/>
    </source>
</evidence>
<proteinExistence type="predicted"/>
<dbReference type="Proteomes" id="UP000247409">
    <property type="component" value="Unassembled WGS sequence"/>
</dbReference>
<name>A0A2V3IY68_9FLOR</name>
<evidence type="ECO:0000313" key="2">
    <source>
        <dbReference type="EMBL" id="PXF46080.1"/>
    </source>
</evidence>
<gene>
    <name evidence="2" type="ORF">BWQ96_04086</name>
</gene>
<comment type="caution">
    <text evidence="2">The sequence shown here is derived from an EMBL/GenBank/DDBJ whole genome shotgun (WGS) entry which is preliminary data.</text>
</comment>
<evidence type="ECO:0000256" key="1">
    <source>
        <dbReference type="SAM" id="Phobius"/>
    </source>
</evidence>
<feature type="transmembrane region" description="Helical" evidence="1">
    <location>
        <begin position="6"/>
        <end position="28"/>
    </location>
</feature>
<dbReference type="EMBL" id="NBIV01000044">
    <property type="protein sequence ID" value="PXF46080.1"/>
    <property type="molecule type" value="Genomic_DNA"/>
</dbReference>
<dbReference type="AlphaFoldDB" id="A0A2V3IY68"/>
<organism evidence="2 3">
    <name type="scientific">Gracilariopsis chorda</name>
    <dbReference type="NCBI Taxonomy" id="448386"/>
    <lineage>
        <taxon>Eukaryota</taxon>
        <taxon>Rhodophyta</taxon>
        <taxon>Florideophyceae</taxon>
        <taxon>Rhodymeniophycidae</taxon>
        <taxon>Gracilariales</taxon>
        <taxon>Gracilariaceae</taxon>
        <taxon>Gracilariopsis</taxon>
    </lineage>
</organism>
<keyword evidence="1" id="KW-0812">Transmembrane</keyword>
<keyword evidence="1" id="KW-1133">Transmembrane helix</keyword>
<accession>A0A2V3IY68</accession>
<keyword evidence="1" id="KW-0472">Membrane</keyword>
<keyword evidence="3" id="KW-1185">Reference proteome</keyword>
<sequence>MSFYETQAALFAFQLSYSVITYVSAVSCSTDEKRSAFNRTVVVVQIIVYWCLPVFVAALLPKRFDRGLSDEQGVKLLEELSLWAIVGDVLVRPLVQLVKAVVCAALIMCSTDRSVRPKSFASHMIRDMLEGDREGLLNIGWLTSWRILKDLREEVKLNPEVPLIVIGAMEFWLPQNVNTASIDQNMVDLTWLYEDEDSPPAEERLGDTP</sequence>
<feature type="transmembrane region" description="Helical" evidence="1">
    <location>
        <begin position="40"/>
        <end position="60"/>
    </location>
</feature>
<protein>
    <submittedName>
        <fullName evidence="2">Uncharacterized protein</fullName>
    </submittedName>
</protein>
<reference evidence="2 3" key="1">
    <citation type="journal article" date="2018" name="Mol. Biol. Evol.">
        <title>Analysis of the draft genome of the red seaweed Gracilariopsis chorda provides insights into genome size evolution in Rhodophyta.</title>
        <authorList>
            <person name="Lee J."/>
            <person name="Yang E.C."/>
            <person name="Graf L."/>
            <person name="Yang J.H."/>
            <person name="Qiu H."/>
            <person name="Zel Zion U."/>
            <person name="Chan C.X."/>
            <person name="Stephens T.G."/>
            <person name="Weber A.P.M."/>
            <person name="Boo G.H."/>
            <person name="Boo S.M."/>
            <person name="Kim K.M."/>
            <person name="Shin Y."/>
            <person name="Jung M."/>
            <person name="Lee S.J."/>
            <person name="Yim H.S."/>
            <person name="Lee J.H."/>
            <person name="Bhattacharya D."/>
            <person name="Yoon H.S."/>
        </authorList>
    </citation>
    <scope>NUCLEOTIDE SEQUENCE [LARGE SCALE GENOMIC DNA]</scope>
    <source>
        <strain evidence="2 3">SKKU-2015</strain>
        <tissue evidence="2">Whole body</tissue>
    </source>
</reference>